<dbReference type="AlphaFoldDB" id="A0A5C6FE12"/>
<reference evidence="1 2" key="1">
    <citation type="submission" date="2019-02" db="EMBL/GenBank/DDBJ databases">
        <title>Deep-cultivation of Planctomycetes and their phenomic and genomic characterization uncovers novel biology.</title>
        <authorList>
            <person name="Wiegand S."/>
            <person name="Jogler M."/>
            <person name="Boedeker C."/>
            <person name="Pinto D."/>
            <person name="Vollmers J."/>
            <person name="Rivas-Marin E."/>
            <person name="Kohn T."/>
            <person name="Peeters S.H."/>
            <person name="Heuer A."/>
            <person name="Rast P."/>
            <person name="Oberbeckmann S."/>
            <person name="Bunk B."/>
            <person name="Jeske O."/>
            <person name="Meyerdierks A."/>
            <person name="Storesund J.E."/>
            <person name="Kallscheuer N."/>
            <person name="Luecker S."/>
            <person name="Lage O.M."/>
            <person name="Pohl T."/>
            <person name="Merkel B.J."/>
            <person name="Hornburger P."/>
            <person name="Mueller R.-W."/>
            <person name="Bruemmer F."/>
            <person name="Labrenz M."/>
            <person name="Spormann A.M."/>
            <person name="Op Den Camp H."/>
            <person name="Overmann J."/>
            <person name="Amann R."/>
            <person name="Jetten M.S.M."/>
            <person name="Mascher T."/>
            <person name="Medema M.H."/>
            <person name="Devos D.P."/>
            <person name="Kaster A.-K."/>
            <person name="Ovreas L."/>
            <person name="Rohde M."/>
            <person name="Galperin M.Y."/>
            <person name="Jogler C."/>
        </authorList>
    </citation>
    <scope>NUCLEOTIDE SEQUENCE [LARGE SCALE GENOMIC DNA]</scope>
    <source>
        <strain evidence="1 2">Poly51</strain>
    </source>
</reference>
<dbReference type="GO" id="GO:0043565">
    <property type="term" value="F:sequence-specific DNA binding"/>
    <property type="evidence" value="ECO:0007669"/>
    <property type="project" value="TreeGrafter"/>
</dbReference>
<name>A0A5C6FE12_9BACT</name>
<accession>A0A5C6FE12</accession>
<dbReference type="InterPro" id="IPR052715">
    <property type="entry name" value="RAYT_transposase"/>
</dbReference>
<dbReference type="Proteomes" id="UP000318288">
    <property type="component" value="Unassembled WGS sequence"/>
</dbReference>
<dbReference type="EMBL" id="SJPW01000001">
    <property type="protein sequence ID" value="TWU60046.1"/>
    <property type="molecule type" value="Genomic_DNA"/>
</dbReference>
<dbReference type="GO" id="GO:0006313">
    <property type="term" value="P:DNA transposition"/>
    <property type="evidence" value="ECO:0007669"/>
    <property type="project" value="InterPro"/>
</dbReference>
<dbReference type="Gene3D" id="3.30.70.1290">
    <property type="entry name" value="Transposase IS200-like"/>
    <property type="match status" value="1"/>
</dbReference>
<keyword evidence="2" id="KW-1185">Reference proteome</keyword>
<evidence type="ECO:0000313" key="2">
    <source>
        <dbReference type="Proteomes" id="UP000318288"/>
    </source>
</evidence>
<gene>
    <name evidence="1" type="ORF">Poly51_03200</name>
</gene>
<dbReference type="GO" id="GO:0004803">
    <property type="term" value="F:transposase activity"/>
    <property type="evidence" value="ECO:0007669"/>
    <property type="project" value="InterPro"/>
</dbReference>
<protein>
    <recommendedName>
        <fullName evidence="3">Transposase IS200 like protein</fullName>
    </recommendedName>
</protein>
<dbReference type="PANTHER" id="PTHR36966">
    <property type="entry name" value="REP-ASSOCIATED TYROSINE TRANSPOSASE"/>
    <property type="match status" value="1"/>
</dbReference>
<organism evidence="1 2">
    <name type="scientific">Rubripirellula tenax</name>
    <dbReference type="NCBI Taxonomy" id="2528015"/>
    <lineage>
        <taxon>Bacteria</taxon>
        <taxon>Pseudomonadati</taxon>
        <taxon>Planctomycetota</taxon>
        <taxon>Planctomycetia</taxon>
        <taxon>Pirellulales</taxon>
        <taxon>Pirellulaceae</taxon>
        <taxon>Rubripirellula</taxon>
    </lineage>
</organism>
<dbReference type="SUPFAM" id="SSF143422">
    <property type="entry name" value="Transposase IS200-like"/>
    <property type="match status" value="1"/>
</dbReference>
<evidence type="ECO:0000313" key="1">
    <source>
        <dbReference type="EMBL" id="TWU60046.1"/>
    </source>
</evidence>
<proteinExistence type="predicted"/>
<dbReference type="InterPro" id="IPR036515">
    <property type="entry name" value="Transposase_17_sf"/>
</dbReference>
<sequence length="81" mass="9448">MVADNLRHFDGDHDILGGFVVMPNDAHLLVRISPDRTMLDQCCRWKHDQAVQVHSLLGRLGHLFQADSFDRLVRDEQHFRK</sequence>
<evidence type="ECO:0008006" key="3">
    <source>
        <dbReference type="Google" id="ProtNLM"/>
    </source>
</evidence>
<dbReference type="PANTHER" id="PTHR36966:SF1">
    <property type="entry name" value="REP-ASSOCIATED TYROSINE TRANSPOSASE"/>
    <property type="match status" value="1"/>
</dbReference>
<comment type="caution">
    <text evidence="1">The sequence shown here is derived from an EMBL/GenBank/DDBJ whole genome shotgun (WGS) entry which is preliminary data.</text>
</comment>